<keyword evidence="2" id="KW-1185">Reference proteome</keyword>
<name>A0ACB9YD18_PLABR</name>
<dbReference type="Proteomes" id="UP001056978">
    <property type="component" value="Chromosome 8"/>
</dbReference>
<organism evidence="1 2">
    <name type="scientific">Plasmodium brasilianum</name>
    <dbReference type="NCBI Taxonomy" id="5824"/>
    <lineage>
        <taxon>Eukaryota</taxon>
        <taxon>Sar</taxon>
        <taxon>Alveolata</taxon>
        <taxon>Apicomplexa</taxon>
        <taxon>Aconoidasida</taxon>
        <taxon>Haemosporida</taxon>
        <taxon>Plasmodiidae</taxon>
        <taxon>Plasmodium</taxon>
        <taxon>Plasmodium (Plasmodium)</taxon>
    </lineage>
</organism>
<accession>A0ACB9YD18</accession>
<sequence length="305" mass="36103">MATHITEENNTVTLYVKYKNEFETAIKDIQNIIGGGENPGRRCGRMFEQYSDFTEPCQDVGRYLIEIKEKYKSDSLKRCKYLNYRINSDASYNKNPEWFQRYRDFSSETENICTDEIKTIPKESLDKLKKLYSYYDNFSTFNGNENDSDGNICKSVRECYSIYSDNYKKCQKNSNDPFCEELINFKKAYDYKMSKLSPCNDLPRTLPQIEQTSTQIIPSTEEVDYLFVPILTTSIVLLMSFTIFFLYKFTPLKSWIYNRLRKKKIIELNKFQEESRESLQNLHKEVNRNYEGSSHNISYQPQGHT</sequence>
<reference evidence="1" key="1">
    <citation type="submission" date="2022-06" db="EMBL/GenBank/DDBJ databases">
        <title>The First Complete Genome of the Simian Malaria Parasite Plasmodium brasilianum.</title>
        <authorList>
            <person name="Bajic M."/>
            <person name="Ravishankar S."/>
        </authorList>
    </citation>
    <scope>NUCLEOTIDE SEQUENCE</scope>
    <source>
        <strain evidence="1">Bolivian I</strain>
    </source>
</reference>
<proteinExistence type="predicted"/>
<dbReference type="EMBL" id="CM043776">
    <property type="protein sequence ID" value="KAI4839113.1"/>
    <property type="molecule type" value="Genomic_DNA"/>
</dbReference>
<evidence type="ECO:0000313" key="1">
    <source>
        <dbReference type="EMBL" id="KAI4839113.1"/>
    </source>
</evidence>
<evidence type="ECO:0000313" key="2">
    <source>
        <dbReference type="Proteomes" id="UP001056978"/>
    </source>
</evidence>
<protein>
    <submittedName>
        <fullName evidence="1">Uncharacterized protein</fullName>
    </submittedName>
</protein>
<gene>
    <name evidence="1" type="ORF">MKS88_002629</name>
</gene>
<comment type="caution">
    <text evidence="1">The sequence shown here is derived from an EMBL/GenBank/DDBJ whole genome shotgun (WGS) entry which is preliminary data.</text>
</comment>